<sequence length="124" mass="13578">MCKAFYVHTVVRFAVVVSSEVNILSTIVVDIACIIGVSIHSIIVDVVVESSFHLVIVDSIFQCAYGSFNSSCTCVIFSMYKAFYIPSVVQFIVVVTSGVSIHSTVVDVVVDDYFYNLVVLDSFS</sequence>
<name>A0AAV4VEG7_CAEEX</name>
<comment type="caution">
    <text evidence="1">The sequence shown here is derived from an EMBL/GenBank/DDBJ whole genome shotgun (WGS) entry which is preliminary data.</text>
</comment>
<protein>
    <submittedName>
        <fullName evidence="1">Uncharacterized protein</fullName>
    </submittedName>
</protein>
<evidence type="ECO:0000313" key="2">
    <source>
        <dbReference type="Proteomes" id="UP001054945"/>
    </source>
</evidence>
<dbReference type="EMBL" id="BPLR01014290">
    <property type="protein sequence ID" value="GIY67875.1"/>
    <property type="molecule type" value="Genomic_DNA"/>
</dbReference>
<proteinExistence type="predicted"/>
<keyword evidence="2" id="KW-1185">Reference proteome</keyword>
<dbReference type="AlphaFoldDB" id="A0AAV4VEG7"/>
<evidence type="ECO:0000313" key="1">
    <source>
        <dbReference type="EMBL" id="GIY67875.1"/>
    </source>
</evidence>
<dbReference type="Proteomes" id="UP001054945">
    <property type="component" value="Unassembled WGS sequence"/>
</dbReference>
<gene>
    <name evidence="1" type="ORF">CEXT_6091</name>
</gene>
<accession>A0AAV4VEG7</accession>
<organism evidence="1 2">
    <name type="scientific">Caerostris extrusa</name>
    <name type="common">Bark spider</name>
    <name type="synonym">Caerostris bankana</name>
    <dbReference type="NCBI Taxonomy" id="172846"/>
    <lineage>
        <taxon>Eukaryota</taxon>
        <taxon>Metazoa</taxon>
        <taxon>Ecdysozoa</taxon>
        <taxon>Arthropoda</taxon>
        <taxon>Chelicerata</taxon>
        <taxon>Arachnida</taxon>
        <taxon>Araneae</taxon>
        <taxon>Araneomorphae</taxon>
        <taxon>Entelegynae</taxon>
        <taxon>Araneoidea</taxon>
        <taxon>Araneidae</taxon>
        <taxon>Caerostris</taxon>
    </lineage>
</organism>
<reference evidence="1 2" key="1">
    <citation type="submission" date="2021-06" db="EMBL/GenBank/DDBJ databases">
        <title>Caerostris extrusa draft genome.</title>
        <authorList>
            <person name="Kono N."/>
            <person name="Arakawa K."/>
        </authorList>
    </citation>
    <scope>NUCLEOTIDE SEQUENCE [LARGE SCALE GENOMIC DNA]</scope>
</reference>